<feature type="compositionally biased region" description="Polar residues" evidence="1">
    <location>
        <begin position="228"/>
        <end position="239"/>
    </location>
</feature>
<dbReference type="PANTHER" id="PTHR42109">
    <property type="entry name" value="UNPLACED GENOMIC SCAFFOLD UM_SCAF_CONTIG_1.265, WHOLE GENOME SHOTGUN SEQUENCE"/>
    <property type="match status" value="1"/>
</dbReference>
<dbReference type="InterPro" id="IPR056119">
    <property type="entry name" value="DUF7702"/>
</dbReference>
<reference evidence="4 5" key="1">
    <citation type="submission" date="2015-01" db="EMBL/GenBank/DDBJ databases">
        <title>The Genome Sequence of Rhinocladiella mackenzie CBS 650.93.</title>
        <authorList>
            <consortium name="The Broad Institute Genomics Platform"/>
            <person name="Cuomo C."/>
            <person name="de Hoog S."/>
            <person name="Gorbushina A."/>
            <person name="Stielow B."/>
            <person name="Teixiera M."/>
            <person name="Abouelleil A."/>
            <person name="Chapman S.B."/>
            <person name="Priest M."/>
            <person name="Young S.K."/>
            <person name="Wortman J."/>
            <person name="Nusbaum C."/>
            <person name="Birren B."/>
        </authorList>
    </citation>
    <scope>NUCLEOTIDE SEQUENCE [LARGE SCALE GENOMIC DNA]</scope>
    <source>
        <strain evidence="4 5">CBS 650.93</strain>
    </source>
</reference>
<feature type="region of interest" description="Disordered" evidence="1">
    <location>
        <begin position="220"/>
        <end position="239"/>
    </location>
</feature>
<evidence type="ECO:0000259" key="3">
    <source>
        <dbReference type="Pfam" id="PF24800"/>
    </source>
</evidence>
<dbReference type="PANTHER" id="PTHR42109:SF3">
    <property type="entry name" value="INTEGRAL MEMBRANE PROTEIN (AFU_ORTHOLOGUE AFUA_5G00100)"/>
    <property type="match status" value="1"/>
</dbReference>
<keyword evidence="2" id="KW-1133">Transmembrane helix</keyword>
<keyword evidence="2" id="KW-0812">Transmembrane</keyword>
<dbReference type="RefSeq" id="XP_013268185.1">
    <property type="nucleotide sequence ID" value="XM_013412731.1"/>
</dbReference>
<evidence type="ECO:0000256" key="1">
    <source>
        <dbReference type="SAM" id="MobiDB-lite"/>
    </source>
</evidence>
<dbReference type="GeneID" id="25298186"/>
<feature type="transmembrane region" description="Helical" evidence="2">
    <location>
        <begin position="36"/>
        <end position="57"/>
    </location>
</feature>
<sequence>MALDQSTSLSVAELAIYLILIPATAWFAYKHGRRVLLGYIYLIIFETLRVVAGGIQIHAHNTGKPSTTGAIIDSQHLSTSVLSQASPLAATGGSKLADQNATQSDVDTAHTLQEVGSVILLVTWTALVVLCVQLNLKLSSRRNLRILMAIACVFVGIRAIYSVVYAFDRSPSLNPITGDFTVKVILVILVQLMAALVLLIVGFLTRNIVHEHGLKKWGPERHERNVESRGTSIPLTPPK</sequence>
<feature type="transmembrane region" description="Helical" evidence="2">
    <location>
        <begin position="146"/>
        <end position="164"/>
    </location>
</feature>
<dbReference type="VEuPathDB" id="FungiDB:Z518_10115"/>
<name>A0A0D2I5J4_9EURO</name>
<protein>
    <recommendedName>
        <fullName evidence="3">DUF7702 domain-containing protein</fullName>
    </recommendedName>
</protein>
<evidence type="ECO:0000313" key="5">
    <source>
        <dbReference type="Proteomes" id="UP000053617"/>
    </source>
</evidence>
<evidence type="ECO:0000313" key="4">
    <source>
        <dbReference type="EMBL" id="KIX01049.1"/>
    </source>
</evidence>
<dbReference type="HOGENOM" id="CLU_064985_3_0_1"/>
<dbReference type="Proteomes" id="UP000053617">
    <property type="component" value="Unassembled WGS sequence"/>
</dbReference>
<dbReference type="OrthoDB" id="2560628at2759"/>
<keyword evidence="5" id="KW-1185">Reference proteome</keyword>
<feature type="transmembrane region" description="Helical" evidence="2">
    <location>
        <begin position="6"/>
        <end position="29"/>
    </location>
</feature>
<dbReference type="EMBL" id="KN847482">
    <property type="protein sequence ID" value="KIX01049.1"/>
    <property type="molecule type" value="Genomic_DNA"/>
</dbReference>
<feature type="transmembrane region" description="Helical" evidence="2">
    <location>
        <begin position="184"/>
        <end position="205"/>
    </location>
</feature>
<feature type="transmembrane region" description="Helical" evidence="2">
    <location>
        <begin position="115"/>
        <end position="134"/>
    </location>
</feature>
<gene>
    <name evidence="4" type="ORF">Z518_10115</name>
</gene>
<dbReference type="AlphaFoldDB" id="A0A0D2I5J4"/>
<organism evidence="4 5">
    <name type="scientific">Rhinocladiella mackenziei CBS 650.93</name>
    <dbReference type="NCBI Taxonomy" id="1442369"/>
    <lineage>
        <taxon>Eukaryota</taxon>
        <taxon>Fungi</taxon>
        <taxon>Dikarya</taxon>
        <taxon>Ascomycota</taxon>
        <taxon>Pezizomycotina</taxon>
        <taxon>Eurotiomycetes</taxon>
        <taxon>Chaetothyriomycetidae</taxon>
        <taxon>Chaetothyriales</taxon>
        <taxon>Herpotrichiellaceae</taxon>
        <taxon>Rhinocladiella</taxon>
    </lineage>
</organism>
<feature type="domain" description="DUF7702" evidence="3">
    <location>
        <begin position="4"/>
        <end position="63"/>
    </location>
</feature>
<keyword evidence="2" id="KW-0472">Membrane</keyword>
<evidence type="ECO:0000256" key="2">
    <source>
        <dbReference type="SAM" id="Phobius"/>
    </source>
</evidence>
<dbReference type="Pfam" id="PF24800">
    <property type="entry name" value="DUF7702"/>
    <property type="match status" value="2"/>
</dbReference>
<accession>A0A0D2I5J4</accession>
<feature type="domain" description="DUF7702" evidence="3">
    <location>
        <begin position="88"/>
        <end position="206"/>
    </location>
</feature>
<proteinExistence type="predicted"/>